<dbReference type="SMART" id="SM00267">
    <property type="entry name" value="GGDEF"/>
    <property type="match status" value="1"/>
</dbReference>
<dbReference type="GO" id="GO:0016020">
    <property type="term" value="C:membrane"/>
    <property type="evidence" value="ECO:0007669"/>
    <property type="project" value="InterPro"/>
</dbReference>
<dbReference type="KEGG" id="acob:P0Y56_00375"/>
<dbReference type="InterPro" id="IPR033417">
    <property type="entry name" value="CHASE8"/>
</dbReference>
<keyword evidence="1" id="KW-0472">Membrane</keyword>
<keyword evidence="4" id="KW-0808">Transferase</keyword>
<keyword evidence="1" id="KW-0812">Transmembrane</keyword>
<keyword evidence="1" id="KW-1133">Transmembrane helix</keyword>
<dbReference type="InterPro" id="IPR043128">
    <property type="entry name" value="Rev_trsase/Diguanyl_cyclase"/>
</dbReference>
<dbReference type="GO" id="GO:0052621">
    <property type="term" value="F:diguanylate cyclase activity"/>
    <property type="evidence" value="ECO:0007669"/>
    <property type="project" value="UniProtKB-EC"/>
</dbReference>
<dbReference type="PANTHER" id="PTHR46663">
    <property type="entry name" value="DIGUANYLATE CYCLASE DGCT-RELATED"/>
    <property type="match status" value="1"/>
</dbReference>
<feature type="transmembrane region" description="Helical" evidence="1">
    <location>
        <begin position="151"/>
        <end position="172"/>
    </location>
</feature>
<reference evidence="4" key="1">
    <citation type="submission" date="2023-03" db="EMBL/GenBank/DDBJ databases">
        <title>Andean soil-derived lignocellulolytic bacterial consortium as a source of novel taxa and putative plastic-active enzymes.</title>
        <authorList>
            <person name="Diaz-Garcia L."/>
            <person name="Chuvochina M."/>
            <person name="Feuerriegel G."/>
            <person name="Bunk B."/>
            <person name="Sproer C."/>
            <person name="Streit W.R."/>
            <person name="Rodriguez L.M."/>
            <person name="Overmann J."/>
            <person name="Jimenez D.J."/>
        </authorList>
    </citation>
    <scope>NUCLEOTIDE SEQUENCE</scope>
    <source>
        <strain evidence="4">MAG 26</strain>
    </source>
</reference>
<feature type="transmembrane region" description="Helical" evidence="1">
    <location>
        <begin position="21"/>
        <end position="44"/>
    </location>
</feature>
<protein>
    <submittedName>
        <fullName evidence="4">Diguanylate cyclase</fullName>
        <ecNumber evidence="4">2.7.7.65</ecNumber>
    </submittedName>
</protein>
<feature type="domain" description="HAMP" evidence="2">
    <location>
        <begin position="182"/>
        <end position="235"/>
    </location>
</feature>
<dbReference type="InterPro" id="IPR052163">
    <property type="entry name" value="DGC-Regulatory_Protein"/>
</dbReference>
<sequence>MSTARSSTRLPTLRQVVARGHLRLILFSVALASASITVSGIFIVHDYIQRNLQLVAHTIGYTIEPALVFGDKDALDRGIASVVGHQDVARVEIVGANGTLLNVWTQSDENLESPAELIADRVLWPAPLVDPVERNGQRLAVVRVYGSSATILTYGSMGLMVGLCCLGLTILATRILARRLEREIISPMEHVAQVAHAVRFDRDFGRRVAQSGIYEVDRFASDFNALLVELQGWHESVVSENKELAHRAAHDSLTGAGNRDLFEKTLNDAATIATASDGTFALLFIDVDQFKQVNDDFGHNEGDCVLAETARRLGRCVRSSDQVFRLGGDEFALIVSPLPDSGWVETLRNEIEAAMLRPIELECGEEIAVSLSIGSAIYPLDGPDVKAILRRADAGMYGRKRLKRIGMAQTGEST</sequence>
<dbReference type="Gene3D" id="3.30.70.270">
    <property type="match status" value="1"/>
</dbReference>
<dbReference type="Pfam" id="PF00990">
    <property type="entry name" value="GGDEF"/>
    <property type="match status" value="1"/>
</dbReference>
<dbReference type="PROSITE" id="PS50887">
    <property type="entry name" value="GGDEF"/>
    <property type="match status" value="1"/>
</dbReference>
<feature type="domain" description="GGDEF" evidence="3">
    <location>
        <begin position="278"/>
        <end position="414"/>
    </location>
</feature>
<dbReference type="GO" id="GO:0007165">
    <property type="term" value="P:signal transduction"/>
    <property type="evidence" value="ECO:0007669"/>
    <property type="project" value="InterPro"/>
</dbReference>
<dbReference type="EMBL" id="CP119316">
    <property type="protein sequence ID" value="WEK46780.1"/>
    <property type="molecule type" value="Genomic_DNA"/>
</dbReference>
<evidence type="ECO:0000259" key="3">
    <source>
        <dbReference type="PROSITE" id="PS50887"/>
    </source>
</evidence>
<dbReference type="InterPro" id="IPR000160">
    <property type="entry name" value="GGDEF_dom"/>
</dbReference>
<evidence type="ECO:0000259" key="2">
    <source>
        <dbReference type="PROSITE" id="PS50885"/>
    </source>
</evidence>
<dbReference type="PANTHER" id="PTHR46663:SF2">
    <property type="entry name" value="GGDEF DOMAIN-CONTAINING PROTEIN"/>
    <property type="match status" value="1"/>
</dbReference>
<name>A0AAJ6BPU4_9SPHN</name>
<dbReference type="Pfam" id="PF17152">
    <property type="entry name" value="CHASE8"/>
    <property type="match status" value="1"/>
</dbReference>
<dbReference type="AlphaFoldDB" id="A0AAJ6BPU4"/>
<evidence type="ECO:0000313" key="5">
    <source>
        <dbReference type="Proteomes" id="UP001218362"/>
    </source>
</evidence>
<keyword evidence="4" id="KW-0548">Nucleotidyltransferase</keyword>
<gene>
    <name evidence="4" type="ORF">P0Y56_00375</name>
</gene>
<dbReference type="SUPFAM" id="SSF55073">
    <property type="entry name" value="Nucleotide cyclase"/>
    <property type="match status" value="1"/>
</dbReference>
<dbReference type="Proteomes" id="UP001218362">
    <property type="component" value="Chromosome"/>
</dbReference>
<proteinExistence type="predicted"/>
<dbReference type="InterPro" id="IPR029787">
    <property type="entry name" value="Nucleotide_cyclase"/>
</dbReference>
<dbReference type="InterPro" id="IPR003660">
    <property type="entry name" value="HAMP_dom"/>
</dbReference>
<evidence type="ECO:0000256" key="1">
    <source>
        <dbReference type="SAM" id="Phobius"/>
    </source>
</evidence>
<dbReference type="NCBIfam" id="TIGR00254">
    <property type="entry name" value="GGDEF"/>
    <property type="match status" value="1"/>
</dbReference>
<dbReference type="CDD" id="cd01949">
    <property type="entry name" value="GGDEF"/>
    <property type="match status" value="1"/>
</dbReference>
<organism evidence="4 5">
    <name type="scientific">Candidatus Andeanibacterium colombiense</name>
    <dbReference type="NCBI Taxonomy" id="3121345"/>
    <lineage>
        <taxon>Bacteria</taxon>
        <taxon>Pseudomonadati</taxon>
        <taxon>Pseudomonadota</taxon>
        <taxon>Alphaproteobacteria</taxon>
        <taxon>Sphingomonadales</taxon>
        <taxon>Sphingomonadaceae</taxon>
        <taxon>Candidatus Andeanibacterium</taxon>
    </lineage>
</organism>
<dbReference type="EC" id="2.7.7.65" evidence="4"/>
<accession>A0AAJ6BPU4</accession>
<dbReference type="PROSITE" id="PS50885">
    <property type="entry name" value="HAMP"/>
    <property type="match status" value="1"/>
</dbReference>
<evidence type="ECO:0000313" key="4">
    <source>
        <dbReference type="EMBL" id="WEK46780.1"/>
    </source>
</evidence>